<dbReference type="GO" id="GO:0003677">
    <property type="term" value="F:DNA binding"/>
    <property type="evidence" value="ECO:0007669"/>
    <property type="project" value="UniProtKB-KW"/>
</dbReference>
<evidence type="ECO:0000259" key="4">
    <source>
        <dbReference type="PROSITE" id="PS51063"/>
    </source>
</evidence>
<dbReference type="PANTHER" id="PTHR24567">
    <property type="entry name" value="CRP FAMILY TRANSCRIPTIONAL REGULATORY PROTEIN"/>
    <property type="match status" value="1"/>
</dbReference>
<dbReference type="KEGG" id="sbae:DSM104329_03694"/>
<proteinExistence type="predicted"/>
<dbReference type="PROSITE" id="PS51063">
    <property type="entry name" value="HTH_CRP_2"/>
    <property type="match status" value="1"/>
</dbReference>
<dbReference type="CDD" id="cd00092">
    <property type="entry name" value="HTH_CRP"/>
    <property type="match status" value="1"/>
</dbReference>
<keyword evidence="6" id="KW-1185">Reference proteome</keyword>
<dbReference type="Proteomes" id="UP001162834">
    <property type="component" value="Chromosome"/>
</dbReference>
<dbReference type="CDD" id="cd00038">
    <property type="entry name" value="CAP_ED"/>
    <property type="match status" value="1"/>
</dbReference>
<dbReference type="EMBL" id="CP087164">
    <property type="protein sequence ID" value="UGS37279.1"/>
    <property type="molecule type" value="Genomic_DNA"/>
</dbReference>
<dbReference type="SUPFAM" id="SSF46785">
    <property type="entry name" value="Winged helix' DNA-binding domain"/>
    <property type="match status" value="1"/>
</dbReference>
<dbReference type="PANTHER" id="PTHR24567:SF74">
    <property type="entry name" value="HTH-TYPE TRANSCRIPTIONAL REGULATOR ARCR"/>
    <property type="match status" value="1"/>
</dbReference>
<name>A0A9E6XZJ0_9ACTN</name>
<dbReference type="SMART" id="SM00419">
    <property type="entry name" value="HTH_CRP"/>
    <property type="match status" value="1"/>
</dbReference>
<organism evidence="5 6">
    <name type="scientific">Capillimicrobium parvum</name>
    <dbReference type="NCBI Taxonomy" id="2884022"/>
    <lineage>
        <taxon>Bacteria</taxon>
        <taxon>Bacillati</taxon>
        <taxon>Actinomycetota</taxon>
        <taxon>Thermoleophilia</taxon>
        <taxon>Solirubrobacterales</taxon>
        <taxon>Capillimicrobiaceae</taxon>
        <taxon>Capillimicrobium</taxon>
    </lineage>
</organism>
<keyword evidence="3" id="KW-0804">Transcription</keyword>
<evidence type="ECO:0000256" key="2">
    <source>
        <dbReference type="ARBA" id="ARBA00023125"/>
    </source>
</evidence>
<accession>A0A9E6XZJ0</accession>
<dbReference type="InterPro" id="IPR012318">
    <property type="entry name" value="HTH_CRP"/>
</dbReference>
<dbReference type="InterPro" id="IPR036390">
    <property type="entry name" value="WH_DNA-bd_sf"/>
</dbReference>
<sequence length="237" mass="25182">MGPLDHDTAAVRLSAAAEEAWAVSPLASCTPALAENLLSDAREVTLGPGATFYRGTHHAETEKLGLVVTGLLRTFRRSLDGRQVTLRYAGPGRLIGLPAVLGGGAGAEGQALLESQVLVLSASRFRAVARRDPDLAWAVAEHLADIVRHLSDNLSSHLFLPMRSRVAHHLLDMASAEGDRLVVRSSHQDLADAVGSVREVVSRTLRELTSAGYISRENGVLVINDPNSLHGVTLGVV</sequence>
<evidence type="ECO:0000313" key="5">
    <source>
        <dbReference type="EMBL" id="UGS37279.1"/>
    </source>
</evidence>
<evidence type="ECO:0000313" key="6">
    <source>
        <dbReference type="Proteomes" id="UP001162834"/>
    </source>
</evidence>
<dbReference type="InterPro" id="IPR000595">
    <property type="entry name" value="cNMP-bd_dom"/>
</dbReference>
<dbReference type="Pfam" id="PF00027">
    <property type="entry name" value="cNMP_binding"/>
    <property type="match status" value="1"/>
</dbReference>
<dbReference type="Gene3D" id="2.60.120.10">
    <property type="entry name" value="Jelly Rolls"/>
    <property type="match status" value="1"/>
</dbReference>
<dbReference type="Gene3D" id="1.10.10.10">
    <property type="entry name" value="Winged helix-like DNA-binding domain superfamily/Winged helix DNA-binding domain"/>
    <property type="match status" value="1"/>
</dbReference>
<keyword evidence="1" id="KW-0805">Transcription regulation</keyword>
<dbReference type="GO" id="GO:0005829">
    <property type="term" value="C:cytosol"/>
    <property type="evidence" value="ECO:0007669"/>
    <property type="project" value="TreeGrafter"/>
</dbReference>
<dbReference type="InterPro" id="IPR014710">
    <property type="entry name" value="RmlC-like_jellyroll"/>
</dbReference>
<dbReference type="AlphaFoldDB" id="A0A9E6XZJ0"/>
<feature type="domain" description="HTH crp-type" evidence="4">
    <location>
        <begin position="160"/>
        <end position="227"/>
    </location>
</feature>
<dbReference type="InterPro" id="IPR036388">
    <property type="entry name" value="WH-like_DNA-bd_sf"/>
</dbReference>
<protein>
    <recommendedName>
        <fullName evidence="4">HTH crp-type domain-containing protein</fullName>
    </recommendedName>
</protein>
<reference evidence="5" key="1">
    <citation type="journal article" date="2022" name="Int. J. Syst. Evol. Microbiol.">
        <title>Pseudomonas aegrilactucae sp. nov. and Pseudomonas morbosilactucae sp. nov., pathogens causing bacterial rot of lettuce in Japan.</title>
        <authorList>
            <person name="Sawada H."/>
            <person name="Fujikawa T."/>
            <person name="Satou M."/>
        </authorList>
    </citation>
    <scope>NUCLEOTIDE SEQUENCE</scope>
    <source>
        <strain evidence="5">0166_1</strain>
    </source>
</reference>
<keyword evidence="2" id="KW-0238">DNA-binding</keyword>
<dbReference type="Pfam" id="PF13545">
    <property type="entry name" value="HTH_Crp_2"/>
    <property type="match status" value="1"/>
</dbReference>
<dbReference type="InterPro" id="IPR018490">
    <property type="entry name" value="cNMP-bd_dom_sf"/>
</dbReference>
<evidence type="ECO:0000256" key="3">
    <source>
        <dbReference type="ARBA" id="ARBA00023163"/>
    </source>
</evidence>
<gene>
    <name evidence="5" type="ORF">DSM104329_03694</name>
</gene>
<dbReference type="InterPro" id="IPR050397">
    <property type="entry name" value="Env_Response_Regulators"/>
</dbReference>
<dbReference type="GO" id="GO:0003700">
    <property type="term" value="F:DNA-binding transcription factor activity"/>
    <property type="evidence" value="ECO:0007669"/>
    <property type="project" value="TreeGrafter"/>
</dbReference>
<evidence type="ECO:0000256" key="1">
    <source>
        <dbReference type="ARBA" id="ARBA00023015"/>
    </source>
</evidence>
<dbReference type="SUPFAM" id="SSF51206">
    <property type="entry name" value="cAMP-binding domain-like"/>
    <property type="match status" value="1"/>
</dbReference>